<evidence type="ECO:0000313" key="5">
    <source>
        <dbReference type="Proteomes" id="UP000327000"/>
    </source>
</evidence>
<evidence type="ECO:0000313" key="4">
    <source>
        <dbReference type="EMBL" id="KAB7852549.1"/>
    </source>
</evidence>
<dbReference type="GO" id="GO:0008194">
    <property type="term" value="F:UDP-glycosyltransferase activity"/>
    <property type="evidence" value="ECO:0007669"/>
    <property type="project" value="InterPro"/>
</dbReference>
<evidence type="ECO:0000256" key="1">
    <source>
        <dbReference type="ARBA" id="ARBA00022679"/>
    </source>
</evidence>
<dbReference type="GO" id="GO:0033072">
    <property type="term" value="P:vancomycin biosynthetic process"/>
    <property type="evidence" value="ECO:0007669"/>
    <property type="project" value="UniProtKB-ARBA"/>
</dbReference>
<dbReference type="Pfam" id="PF03033">
    <property type="entry name" value="Glyco_transf_28"/>
    <property type="match status" value="1"/>
</dbReference>
<feature type="domain" description="Erythromycin biosynthesis protein CIII-like C-terminal" evidence="3">
    <location>
        <begin position="293"/>
        <end position="392"/>
    </location>
</feature>
<comment type="caution">
    <text evidence="4">The sequence shown here is derived from an EMBL/GenBank/DDBJ whole genome shotgun (WGS) entry which is preliminary data.</text>
</comment>
<accession>A0A5N5WG83</accession>
<evidence type="ECO:0000259" key="3">
    <source>
        <dbReference type="Pfam" id="PF06722"/>
    </source>
</evidence>
<dbReference type="EMBL" id="VOKX01000003">
    <property type="protein sequence ID" value="KAB7852549.1"/>
    <property type="molecule type" value="Genomic_DNA"/>
</dbReference>
<dbReference type="PANTHER" id="PTHR48050:SF13">
    <property type="entry name" value="STEROL 3-BETA-GLUCOSYLTRANSFERASE UGT80A2"/>
    <property type="match status" value="1"/>
</dbReference>
<dbReference type="PANTHER" id="PTHR48050">
    <property type="entry name" value="STEROL 3-BETA-GLUCOSYLTRANSFERASE"/>
    <property type="match status" value="1"/>
</dbReference>
<dbReference type="GO" id="GO:0016758">
    <property type="term" value="F:hexosyltransferase activity"/>
    <property type="evidence" value="ECO:0007669"/>
    <property type="project" value="InterPro"/>
</dbReference>
<dbReference type="FunFam" id="3.40.50.2000:FF:000009">
    <property type="entry name" value="Sterol 3-beta-glucosyltransferase UGT80A2"/>
    <property type="match status" value="1"/>
</dbReference>
<reference evidence="4 5" key="1">
    <citation type="journal article" date="2019" name="Microb. Cell Fact.">
        <title>Exploring novel herbicidin analogues by transcriptional regulator overexpression and MS/MS molecular networking.</title>
        <authorList>
            <person name="Shi Y."/>
            <person name="Gu R."/>
            <person name="Li Y."/>
            <person name="Wang X."/>
            <person name="Ren W."/>
            <person name="Li X."/>
            <person name="Wang L."/>
            <person name="Xie Y."/>
            <person name="Hong B."/>
        </authorList>
    </citation>
    <scope>NUCLEOTIDE SEQUENCE [LARGE SCALE GENOMIC DNA]</scope>
    <source>
        <strain evidence="4 5">US-43</strain>
    </source>
</reference>
<evidence type="ECO:0000259" key="2">
    <source>
        <dbReference type="Pfam" id="PF03033"/>
    </source>
</evidence>
<dbReference type="GO" id="GO:0005975">
    <property type="term" value="P:carbohydrate metabolic process"/>
    <property type="evidence" value="ECO:0007669"/>
    <property type="project" value="InterPro"/>
</dbReference>
<gene>
    <name evidence="4" type="ORF">FRZ00_01595</name>
</gene>
<dbReference type="InterPro" id="IPR002213">
    <property type="entry name" value="UDP_glucos_trans"/>
</dbReference>
<organism evidence="4 5">
    <name type="scientific">Streptomyces mobaraensis</name>
    <name type="common">Streptoverticillium mobaraense</name>
    <dbReference type="NCBI Taxonomy" id="35621"/>
    <lineage>
        <taxon>Bacteria</taxon>
        <taxon>Bacillati</taxon>
        <taxon>Actinomycetota</taxon>
        <taxon>Actinomycetes</taxon>
        <taxon>Kitasatosporales</taxon>
        <taxon>Streptomycetaceae</taxon>
        <taxon>Streptomyces</taxon>
    </lineage>
</organism>
<keyword evidence="1 4" id="KW-0808">Transferase</keyword>
<dbReference type="CDD" id="cd03784">
    <property type="entry name" value="GT1_Gtf-like"/>
    <property type="match status" value="1"/>
</dbReference>
<dbReference type="AlphaFoldDB" id="A0A5N5WG83"/>
<keyword evidence="5" id="KW-1185">Reference proteome</keyword>
<dbReference type="InterPro" id="IPR010610">
    <property type="entry name" value="EryCIII-like_C"/>
</dbReference>
<dbReference type="InterPro" id="IPR050426">
    <property type="entry name" value="Glycosyltransferase_28"/>
</dbReference>
<proteinExistence type="predicted"/>
<sequence>MTAGSRGDVAPFTGLGRGLARAGHEVTLVTHGCFAPAAEAAGLRFHALPVDPQAEMHTEQGRALQESATGIGQLIRVGAMARDALDRMLDELLRAAEAADVLLVSSGLGTLGHTIATGLGLPSMGVYLQPHAPSATFAPPLLVSGSWGATANRLAGRAVNAAVDSIFVPAARTVRARLGLPPLGSRAARRIRERQCWPVRHGFSPLVVPRPADWHPGLTIDGYWWPYSAPDAGLPAPVRDFLAAGPPPVFVGMGSATLPHSDRLAATFVRALRAAGLRGIVQRGWTGLAADGDDLLTVGELPHDVLFPHLAAVVHHAGAGTTAAGLRAGVPAVPVPVQFDAHFWSGRLAALGVSPGPVPLRRLTAPALTAALRAATTDPGYRDRARTLAARLREEDGTAPVVAAVNRLAGA</sequence>
<name>A0A5N5WG83_STRMB</name>
<dbReference type="Gene3D" id="3.40.50.2000">
    <property type="entry name" value="Glycogen Phosphorylase B"/>
    <property type="match status" value="2"/>
</dbReference>
<dbReference type="Proteomes" id="UP000327000">
    <property type="component" value="Unassembled WGS sequence"/>
</dbReference>
<dbReference type="SUPFAM" id="SSF53756">
    <property type="entry name" value="UDP-Glycosyltransferase/glycogen phosphorylase"/>
    <property type="match status" value="1"/>
</dbReference>
<dbReference type="Pfam" id="PF06722">
    <property type="entry name" value="EryCIII-like_C"/>
    <property type="match status" value="1"/>
</dbReference>
<dbReference type="InterPro" id="IPR004276">
    <property type="entry name" value="GlycoTrans_28_N"/>
</dbReference>
<dbReference type="OrthoDB" id="3253247at2"/>
<feature type="domain" description="Glycosyltransferase family 28 N-terminal" evidence="2">
    <location>
        <begin position="1"/>
        <end position="80"/>
    </location>
</feature>
<protein>
    <submittedName>
        <fullName evidence="4">Glycosyltransferase family 1 protein</fullName>
    </submittedName>
</protein>